<dbReference type="WBParaSite" id="PgB01_g248_t12">
    <property type="protein sequence ID" value="PgB01_g248_t12"/>
    <property type="gene ID" value="PgB01_g248"/>
</dbReference>
<evidence type="ECO:0000313" key="2">
    <source>
        <dbReference type="WBParaSite" id="PgB01_g248_t12"/>
    </source>
</evidence>
<proteinExistence type="predicted"/>
<protein>
    <submittedName>
        <fullName evidence="2">BACK domain-containing protein</fullName>
    </submittedName>
</protein>
<reference evidence="2" key="1">
    <citation type="submission" date="2022-11" db="UniProtKB">
        <authorList>
            <consortium name="WormBaseParasite"/>
        </authorList>
    </citation>
    <scope>IDENTIFICATION</scope>
</reference>
<evidence type="ECO:0000313" key="1">
    <source>
        <dbReference type="Proteomes" id="UP000887569"/>
    </source>
</evidence>
<dbReference type="Proteomes" id="UP000887569">
    <property type="component" value="Unplaced"/>
</dbReference>
<organism evidence="1 2">
    <name type="scientific">Parascaris univalens</name>
    <name type="common">Nematode worm</name>
    <dbReference type="NCBI Taxonomy" id="6257"/>
    <lineage>
        <taxon>Eukaryota</taxon>
        <taxon>Metazoa</taxon>
        <taxon>Ecdysozoa</taxon>
        <taxon>Nematoda</taxon>
        <taxon>Chromadorea</taxon>
        <taxon>Rhabditida</taxon>
        <taxon>Spirurina</taxon>
        <taxon>Ascaridomorpha</taxon>
        <taxon>Ascaridoidea</taxon>
        <taxon>Ascarididae</taxon>
        <taxon>Parascaris</taxon>
    </lineage>
</organism>
<keyword evidence="1" id="KW-1185">Reference proteome</keyword>
<name>A0A914ZEE9_PARUN</name>
<sequence length="90" mass="10280">MPCKISASVLAVPFRGLKERYTRTTSYFAMRHLRHAQVVSEMLKPLVCCEAGISSEGDDSIVERFREIVSRQGSFESMQRYTALEQFSVE</sequence>
<accession>A0A914ZEE9</accession>
<dbReference type="AlphaFoldDB" id="A0A914ZEE9"/>